<organism evidence="5 6">
    <name type="scientific">Lactiplantibacillus mudanjiangensis</name>
    <dbReference type="NCBI Taxonomy" id="1296538"/>
    <lineage>
        <taxon>Bacteria</taxon>
        <taxon>Bacillati</taxon>
        <taxon>Bacillota</taxon>
        <taxon>Bacilli</taxon>
        <taxon>Lactobacillales</taxon>
        <taxon>Lactobacillaceae</taxon>
        <taxon>Lactiplantibacillus</taxon>
    </lineage>
</organism>
<evidence type="ECO:0000256" key="3">
    <source>
        <dbReference type="ARBA" id="ARBA00023163"/>
    </source>
</evidence>
<feature type="domain" description="HTH deoR-type" evidence="4">
    <location>
        <begin position="3"/>
        <end position="58"/>
    </location>
</feature>
<dbReference type="SMART" id="SM00420">
    <property type="entry name" value="HTH_DEOR"/>
    <property type="match status" value="1"/>
</dbReference>
<accession>A0A660E6Y7</accession>
<dbReference type="PROSITE" id="PS00894">
    <property type="entry name" value="HTH_DEOR_1"/>
    <property type="match status" value="1"/>
</dbReference>
<dbReference type="Proteomes" id="UP000289996">
    <property type="component" value="Unassembled WGS sequence"/>
</dbReference>
<keyword evidence="1" id="KW-0805">Transcription regulation</keyword>
<dbReference type="Gene3D" id="1.10.10.10">
    <property type="entry name" value="Winged helix-like DNA-binding domain superfamily/Winged helix DNA-binding domain"/>
    <property type="match status" value="1"/>
</dbReference>
<dbReference type="InterPro" id="IPR036390">
    <property type="entry name" value="WH_DNA-bd_sf"/>
</dbReference>
<dbReference type="PANTHER" id="PTHR30363:SF51">
    <property type="entry name" value="HTH-TYPE TRANSCRIPTIONAL REPRESSOR GLCR"/>
    <property type="match status" value="1"/>
</dbReference>
<dbReference type="EMBL" id="UYIG01000090">
    <property type="protein sequence ID" value="VDG28140.1"/>
    <property type="molecule type" value="Genomic_DNA"/>
</dbReference>
<evidence type="ECO:0000313" key="5">
    <source>
        <dbReference type="EMBL" id="VDG28140.1"/>
    </source>
</evidence>
<dbReference type="InterPro" id="IPR018356">
    <property type="entry name" value="Tscrpt_reg_HTH_DeoR_CS"/>
</dbReference>
<dbReference type="Pfam" id="PF08220">
    <property type="entry name" value="HTH_DeoR"/>
    <property type="match status" value="1"/>
</dbReference>
<sequence length="254" mass="28115">MQSPQRLQLMLTTLKTKKSLTLREVMTLTGASRDTARRDIIKLTATGAAERSYGGLSLPNSFNRLDDYLTRQADHPTAKRQLGQLAAPLATGKQRLFLDVSTTIGMIPQFLDLAPTTLTVTNSLDIADQLLRKTTSQVRLLGGNYQAERRGTMDSAALRDLLSFKFDLTFLSAAGLTSDGVFFAYQDDIAFKQQLRDQSQQLALVLDQSRFDMTHNYRGLALEQLDYLVTNAPVPANLKTALTTANVMILTPKN</sequence>
<dbReference type="GO" id="GO:0003677">
    <property type="term" value="F:DNA binding"/>
    <property type="evidence" value="ECO:0007669"/>
    <property type="project" value="UniProtKB-KW"/>
</dbReference>
<keyword evidence="2" id="KW-0238">DNA-binding</keyword>
<dbReference type="AlphaFoldDB" id="A0A660E6Y7"/>
<dbReference type="SMART" id="SM01134">
    <property type="entry name" value="DeoRC"/>
    <property type="match status" value="1"/>
</dbReference>
<dbReference type="OrthoDB" id="9798651at2"/>
<evidence type="ECO:0000256" key="2">
    <source>
        <dbReference type="ARBA" id="ARBA00023125"/>
    </source>
</evidence>
<dbReference type="InterPro" id="IPR050313">
    <property type="entry name" value="Carb_Metab_HTH_regulators"/>
</dbReference>
<evidence type="ECO:0000256" key="1">
    <source>
        <dbReference type="ARBA" id="ARBA00023015"/>
    </source>
</evidence>
<evidence type="ECO:0000313" key="6">
    <source>
        <dbReference type="Proteomes" id="UP000289996"/>
    </source>
</evidence>
<dbReference type="InterPro" id="IPR001034">
    <property type="entry name" value="DeoR_HTH"/>
</dbReference>
<gene>
    <name evidence="5" type="ORF">MUDAN_MDHGFNIF_02871</name>
</gene>
<keyword evidence="3" id="KW-0804">Transcription</keyword>
<dbReference type="InterPro" id="IPR014036">
    <property type="entry name" value="DeoR-like_C"/>
</dbReference>
<name>A0A660E6Y7_9LACO</name>
<keyword evidence="6" id="KW-1185">Reference proteome</keyword>
<dbReference type="InterPro" id="IPR037171">
    <property type="entry name" value="NagB/RpiA_transferase-like"/>
</dbReference>
<dbReference type="GO" id="GO:0003700">
    <property type="term" value="F:DNA-binding transcription factor activity"/>
    <property type="evidence" value="ECO:0007669"/>
    <property type="project" value="InterPro"/>
</dbReference>
<dbReference type="PROSITE" id="PS51000">
    <property type="entry name" value="HTH_DEOR_2"/>
    <property type="match status" value="1"/>
</dbReference>
<dbReference type="PANTHER" id="PTHR30363">
    <property type="entry name" value="HTH-TYPE TRANSCRIPTIONAL REGULATOR SRLR-RELATED"/>
    <property type="match status" value="1"/>
</dbReference>
<proteinExistence type="predicted"/>
<dbReference type="SUPFAM" id="SSF46785">
    <property type="entry name" value="Winged helix' DNA-binding domain"/>
    <property type="match status" value="1"/>
</dbReference>
<protein>
    <recommendedName>
        <fullName evidence="4">HTH deoR-type domain-containing protein</fullName>
    </recommendedName>
</protein>
<dbReference type="SUPFAM" id="SSF100950">
    <property type="entry name" value="NagB/RpiA/CoA transferase-like"/>
    <property type="match status" value="1"/>
</dbReference>
<dbReference type="Pfam" id="PF00455">
    <property type="entry name" value="DeoRC"/>
    <property type="match status" value="1"/>
</dbReference>
<dbReference type="RefSeq" id="WP_130851667.1">
    <property type="nucleotide sequence ID" value="NZ_UYIG01000090.1"/>
</dbReference>
<dbReference type="InterPro" id="IPR036388">
    <property type="entry name" value="WH-like_DNA-bd_sf"/>
</dbReference>
<reference evidence="5 6" key="1">
    <citation type="submission" date="2018-11" db="EMBL/GenBank/DDBJ databases">
        <authorList>
            <person name="Wuyts S."/>
        </authorList>
    </citation>
    <scope>NUCLEOTIDE SEQUENCE [LARGE SCALE GENOMIC DNA]</scope>
    <source>
        <strain evidence="5">Lactobacillus mudanjiangensis AMBF249</strain>
    </source>
</reference>
<evidence type="ECO:0000259" key="4">
    <source>
        <dbReference type="PROSITE" id="PS51000"/>
    </source>
</evidence>